<dbReference type="AlphaFoldDB" id="A0AAP4X051"/>
<sequence length="540" mass="59178">MVKLLSRLRWQYRTFLHDRRQLAVASVALSLAVVQPSHAQDASAAQASAADTRRLEIVAPFDIKGADPLLSGILFQRMQIVETLVEVDAKGELQPGLASDWEVSDDGLEWRFTLRSGVQFHDGSQLDAEVARQVLEIARAKPGLLKSVPVERIVAEDAQMLVIALSEPFAALPAYLADYRQQILAPAAFDETGTAQQVIGTGPYRMLRMTPPLSLEVTAFEDYWGPQPEVRQARYQAVSRAEGRALIAESGDADFTYGLDPASRQRLSRSPRVTLAAAATPRTMLLKVNANHPAFQDPAVRRALSLAIDRTAIAQVVLRYPRGASQLFPPMVEGWHDPALPELHQDVAEARALLDAAGWTVGEEGVRHKDGQRLAISLITFSDRPELPLVATVLERQFHAIGIQTRLDITSFSAIPAGHHDGSLNMALFARNLAMVPDPIGNVLSDYAGTPEAPGGDWGAMGWFDADFTAELERMAREGYGPTPAGQDPRAQASGVIQRALPVIPIAWYYQNLAISNRLQSAQVDPWERSFGLSELRWAQ</sequence>
<dbReference type="Pfam" id="PF00496">
    <property type="entry name" value="SBP_bac_5"/>
    <property type="match status" value="1"/>
</dbReference>
<organism evidence="3 4">
    <name type="scientific">Cobetia amphilecti</name>
    <dbReference type="NCBI Taxonomy" id="1055104"/>
    <lineage>
        <taxon>Bacteria</taxon>
        <taxon>Pseudomonadati</taxon>
        <taxon>Pseudomonadota</taxon>
        <taxon>Gammaproteobacteria</taxon>
        <taxon>Oceanospirillales</taxon>
        <taxon>Halomonadaceae</taxon>
        <taxon>Cobetia</taxon>
    </lineage>
</organism>
<accession>A0AAP4X051</accession>
<evidence type="ECO:0000259" key="2">
    <source>
        <dbReference type="Pfam" id="PF00496"/>
    </source>
</evidence>
<protein>
    <submittedName>
        <fullName evidence="3">ABC transporter substrate-binding protein</fullName>
    </submittedName>
</protein>
<keyword evidence="1" id="KW-0732">Signal</keyword>
<reference evidence="3" key="1">
    <citation type="submission" date="2023-07" db="EMBL/GenBank/DDBJ databases">
        <title>Genome content predicts the carbon catabolic preferences of heterotrophic bacteria.</title>
        <authorList>
            <person name="Gralka M."/>
        </authorList>
    </citation>
    <scope>NUCLEOTIDE SEQUENCE</scope>
    <source>
        <strain evidence="3">C2R13</strain>
    </source>
</reference>
<dbReference type="GO" id="GO:0030288">
    <property type="term" value="C:outer membrane-bounded periplasmic space"/>
    <property type="evidence" value="ECO:0007669"/>
    <property type="project" value="UniProtKB-ARBA"/>
</dbReference>
<evidence type="ECO:0000313" key="3">
    <source>
        <dbReference type="EMBL" id="MDO6671646.1"/>
    </source>
</evidence>
<evidence type="ECO:0000313" key="4">
    <source>
        <dbReference type="Proteomes" id="UP001170481"/>
    </source>
</evidence>
<dbReference type="InterPro" id="IPR000914">
    <property type="entry name" value="SBP_5_dom"/>
</dbReference>
<dbReference type="Gene3D" id="3.40.190.10">
    <property type="entry name" value="Periplasmic binding protein-like II"/>
    <property type="match status" value="1"/>
</dbReference>
<dbReference type="GO" id="GO:0043190">
    <property type="term" value="C:ATP-binding cassette (ABC) transporter complex"/>
    <property type="evidence" value="ECO:0007669"/>
    <property type="project" value="InterPro"/>
</dbReference>
<dbReference type="InterPro" id="IPR030678">
    <property type="entry name" value="Peptide/Ni-bd"/>
</dbReference>
<dbReference type="GO" id="GO:0015833">
    <property type="term" value="P:peptide transport"/>
    <property type="evidence" value="ECO:0007669"/>
    <property type="project" value="TreeGrafter"/>
</dbReference>
<name>A0AAP4X051_9GAMM</name>
<dbReference type="RefSeq" id="WP_303593308.1">
    <property type="nucleotide sequence ID" value="NZ_JAUORK010000005.1"/>
</dbReference>
<dbReference type="PANTHER" id="PTHR30290:SF83">
    <property type="entry name" value="ABC TRANSPORTER SUBSTRATE-BINDING PROTEIN"/>
    <property type="match status" value="1"/>
</dbReference>
<dbReference type="CDD" id="cd08490">
    <property type="entry name" value="PBP2_NikA_DppA_OppA_like_3"/>
    <property type="match status" value="1"/>
</dbReference>
<dbReference type="SUPFAM" id="SSF53850">
    <property type="entry name" value="Periplasmic binding protein-like II"/>
    <property type="match status" value="1"/>
</dbReference>
<feature type="domain" description="Solute-binding protein family 5" evidence="2">
    <location>
        <begin position="92"/>
        <end position="441"/>
    </location>
</feature>
<gene>
    <name evidence="3" type="ORF">Q4535_05885</name>
</gene>
<dbReference type="PIRSF" id="PIRSF002741">
    <property type="entry name" value="MppA"/>
    <property type="match status" value="1"/>
</dbReference>
<feature type="signal peptide" evidence="1">
    <location>
        <begin position="1"/>
        <end position="39"/>
    </location>
</feature>
<dbReference type="PANTHER" id="PTHR30290">
    <property type="entry name" value="PERIPLASMIC BINDING COMPONENT OF ABC TRANSPORTER"/>
    <property type="match status" value="1"/>
</dbReference>
<dbReference type="EMBL" id="JAUORK010000005">
    <property type="protein sequence ID" value="MDO6671646.1"/>
    <property type="molecule type" value="Genomic_DNA"/>
</dbReference>
<feature type="chain" id="PRO_5042857021" evidence="1">
    <location>
        <begin position="40"/>
        <end position="540"/>
    </location>
</feature>
<dbReference type="GO" id="GO:1904680">
    <property type="term" value="F:peptide transmembrane transporter activity"/>
    <property type="evidence" value="ECO:0007669"/>
    <property type="project" value="TreeGrafter"/>
</dbReference>
<evidence type="ECO:0000256" key="1">
    <source>
        <dbReference type="SAM" id="SignalP"/>
    </source>
</evidence>
<dbReference type="Gene3D" id="3.10.105.10">
    <property type="entry name" value="Dipeptide-binding Protein, Domain 3"/>
    <property type="match status" value="1"/>
</dbReference>
<dbReference type="InterPro" id="IPR039424">
    <property type="entry name" value="SBP_5"/>
</dbReference>
<comment type="caution">
    <text evidence="3">The sequence shown here is derived from an EMBL/GenBank/DDBJ whole genome shotgun (WGS) entry which is preliminary data.</text>
</comment>
<dbReference type="Proteomes" id="UP001170481">
    <property type="component" value="Unassembled WGS sequence"/>
</dbReference>
<proteinExistence type="predicted"/>